<sequence length="73" mass="7902">MGVPLLLVHLVMIFGSLGVLALCALRLWRQIKATKSAAFELKDRAADLGNKVSELTERLESVDVAARLAANAR</sequence>
<reference evidence="3" key="1">
    <citation type="submission" date="2015-11" db="EMBL/GenBank/DDBJ databases">
        <authorList>
            <person name="Varghese N."/>
        </authorList>
    </citation>
    <scope>NUCLEOTIDE SEQUENCE [LARGE SCALE GENOMIC DNA]</scope>
    <source>
        <strain evidence="3">DSM 45899</strain>
    </source>
</reference>
<protein>
    <submittedName>
        <fullName evidence="2">Uncharacterized protein</fullName>
    </submittedName>
</protein>
<keyword evidence="1" id="KW-0812">Transmembrane</keyword>
<dbReference type="Proteomes" id="UP000198802">
    <property type="component" value="Unassembled WGS sequence"/>
</dbReference>
<feature type="transmembrane region" description="Helical" evidence="1">
    <location>
        <begin position="6"/>
        <end position="28"/>
    </location>
</feature>
<keyword evidence="1" id="KW-0472">Membrane</keyword>
<dbReference type="RefSeq" id="WP_054566138.1">
    <property type="nucleotide sequence ID" value="NZ_FAOZ01000018.1"/>
</dbReference>
<name>A0A0S4QUZ8_9ACTN</name>
<dbReference type="AlphaFoldDB" id="A0A0S4QUZ8"/>
<gene>
    <name evidence="2" type="ORF">Ga0074812_11854</name>
</gene>
<dbReference type="EMBL" id="FAOZ01000018">
    <property type="protein sequence ID" value="CUU58282.1"/>
    <property type="molecule type" value="Genomic_DNA"/>
</dbReference>
<accession>A0A0S4QUZ8</accession>
<keyword evidence="3" id="KW-1185">Reference proteome</keyword>
<proteinExistence type="predicted"/>
<organism evidence="2 3">
    <name type="scientific">Parafrankia irregularis</name>
    <dbReference type="NCBI Taxonomy" id="795642"/>
    <lineage>
        <taxon>Bacteria</taxon>
        <taxon>Bacillati</taxon>
        <taxon>Actinomycetota</taxon>
        <taxon>Actinomycetes</taxon>
        <taxon>Frankiales</taxon>
        <taxon>Frankiaceae</taxon>
        <taxon>Parafrankia</taxon>
    </lineage>
</organism>
<keyword evidence="1" id="KW-1133">Transmembrane helix</keyword>
<evidence type="ECO:0000256" key="1">
    <source>
        <dbReference type="SAM" id="Phobius"/>
    </source>
</evidence>
<evidence type="ECO:0000313" key="3">
    <source>
        <dbReference type="Proteomes" id="UP000198802"/>
    </source>
</evidence>
<evidence type="ECO:0000313" key="2">
    <source>
        <dbReference type="EMBL" id="CUU58282.1"/>
    </source>
</evidence>